<dbReference type="AlphaFoldDB" id="A0AAV7N0C7"/>
<reference evidence="1" key="1">
    <citation type="journal article" date="2022" name="bioRxiv">
        <title>Sequencing and chromosome-scale assembly of the giantPleurodeles waltlgenome.</title>
        <authorList>
            <person name="Brown T."/>
            <person name="Elewa A."/>
            <person name="Iarovenko S."/>
            <person name="Subramanian E."/>
            <person name="Araus A.J."/>
            <person name="Petzold A."/>
            <person name="Susuki M."/>
            <person name="Suzuki K.-i.T."/>
            <person name="Hayashi T."/>
            <person name="Toyoda A."/>
            <person name="Oliveira C."/>
            <person name="Osipova E."/>
            <person name="Leigh N.D."/>
            <person name="Simon A."/>
            <person name="Yun M.H."/>
        </authorList>
    </citation>
    <scope>NUCLEOTIDE SEQUENCE</scope>
    <source>
        <strain evidence="1">20211129_DDA</strain>
        <tissue evidence="1">Liver</tissue>
    </source>
</reference>
<accession>A0AAV7N0C7</accession>
<evidence type="ECO:0000313" key="2">
    <source>
        <dbReference type="Proteomes" id="UP001066276"/>
    </source>
</evidence>
<protein>
    <submittedName>
        <fullName evidence="1">Uncharacterized protein</fullName>
    </submittedName>
</protein>
<dbReference type="EMBL" id="JANPWB010000013">
    <property type="protein sequence ID" value="KAJ1108862.1"/>
    <property type="molecule type" value="Genomic_DNA"/>
</dbReference>
<name>A0AAV7N0C7_PLEWA</name>
<dbReference type="Proteomes" id="UP001066276">
    <property type="component" value="Chromosome 9"/>
</dbReference>
<evidence type="ECO:0000313" key="1">
    <source>
        <dbReference type="EMBL" id="KAJ1108862.1"/>
    </source>
</evidence>
<gene>
    <name evidence="1" type="ORF">NDU88_006232</name>
</gene>
<organism evidence="1 2">
    <name type="scientific">Pleurodeles waltl</name>
    <name type="common">Iberian ribbed newt</name>
    <dbReference type="NCBI Taxonomy" id="8319"/>
    <lineage>
        <taxon>Eukaryota</taxon>
        <taxon>Metazoa</taxon>
        <taxon>Chordata</taxon>
        <taxon>Craniata</taxon>
        <taxon>Vertebrata</taxon>
        <taxon>Euteleostomi</taxon>
        <taxon>Amphibia</taxon>
        <taxon>Batrachia</taxon>
        <taxon>Caudata</taxon>
        <taxon>Salamandroidea</taxon>
        <taxon>Salamandridae</taxon>
        <taxon>Pleurodelinae</taxon>
        <taxon>Pleurodeles</taxon>
    </lineage>
</organism>
<keyword evidence="2" id="KW-1185">Reference proteome</keyword>
<sequence>MTGAATHCPGEVTMPGDSVFFQGRLSYLPCDNWPESGSYVGNNVVPSGAGLISRASAASLGGMNGPSSCR</sequence>
<comment type="caution">
    <text evidence="1">The sequence shown here is derived from an EMBL/GenBank/DDBJ whole genome shotgun (WGS) entry which is preliminary data.</text>
</comment>
<proteinExistence type="predicted"/>